<keyword evidence="3" id="KW-1185">Reference proteome</keyword>
<gene>
    <name evidence="2" type="ORF">WDJ61_08790</name>
</gene>
<dbReference type="RefSeq" id="WP_338754522.1">
    <property type="nucleotide sequence ID" value="NZ_CP147404.1"/>
</dbReference>
<sequence>MKQKKERGMGSRLMNEEEAIQSVQQAENGVDITREQISDVYNEGTVDQERER</sequence>
<name>A0ABZ2NAE1_9BACI</name>
<feature type="region of interest" description="Disordered" evidence="1">
    <location>
        <begin position="1"/>
        <end position="52"/>
    </location>
</feature>
<organism evidence="2 3">
    <name type="scientific">Bacillus kandeliae</name>
    <dbReference type="NCBI Taxonomy" id="3129297"/>
    <lineage>
        <taxon>Bacteria</taxon>
        <taxon>Bacillati</taxon>
        <taxon>Bacillota</taxon>
        <taxon>Bacilli</taxon>
        <taxon>Bacillales</taxon>
        <taxon>Bacillaceae</taxon>
        <taxon>Bacillus</taxon>
    </lineage>
</organism>
<proteinExistence type="predicted"/>
<evidence type="ECO:0000256" key="1">
    <source>
        <dbReference type="SAM" id="MobiDB-lite"/>
    </source>
</evidence>
<dbReference type="Pfam" id="PF13217">
    <property type="entry name" value="DUF4025"/>
    <property type="match status" value="1"/>
</dbReference>
<protein>
    <submittedName>
        <fullName evidence="2">YozQ family protein</fullName>
    </submittedName>
</protein>
<dbReference type="EMBL" id="CP147404">
    <property type="protein sequence ID" value="WXB94704.1"/>
    <property type="molecule type" value="Genomic_DNA"/>
</dbReference>
<dbReference type="InterPro" id="IPR025100">
    <property type="entry name" value="DUF4025"/>
</dbReference>
<evidence type="ECO:0000313" key="2">
    <source>
        <dbReference type="EMBL" id="WXB94704.1"/>
    </source>
</evidence>
<evidence type="ECO:0000313" key="3">
    <source>
        <dbReference type="Proteomes" id="UP001387364"/>
    </source>
</evidence>
<reference evidence="2 3" key="1">
    <citation type="submission" date="2024-02" db="EMBL/GenBank/DDBJ databases">
        <title>Seven novel Bacillus-like species.</title>
        <authorList>
            <person name="Liu G."/>
        </authorList>
    </citation>
    <scope>NUCLEOTIDE SEQUENCE [LARGE SCALE GENOMIC DNA]</scope>
    <source>
        <strain evidence="2 3">FJAT-52991</strain>
    </source>
</reference>
<accession>A0ABZ2NAE1</accession>
<dbReference type="Proteomes" id="UP001387364">
    <property type="component" value="Chromosome"/>
</dbReference>